<dbReference type="GO" id="GO:0005874">
    <property type="term" value="C:microtubule"/>
    <property type="evidence" value="ECO:0007669"/>
    <property type="project" value="TreeGrafter"/>
</dbReference>
<dbReference type="GO" id="GO:0031267">
    <property type="term" value="F:small GTPase binding"/>
    <property type="evidence" value="ECO:0007669"/>
    <property type="project" value="InterPro"/>
</dbReference>
<keyword evidence="1" id="KW-0175">Coiled coil</keyword>
<dbReference type="AlphaFoldDB" id="A0A672IL70"/>
<dbReference type="GO" id="GO:0048870">
    <property type="term" value="P:cell motility"/>
    <property type="evidence" value="ECO:0007669"/>
    <property type="project" value="InterPro"/>
</dbReference>
<dbReference type="InParanoid" id="A0A672IL70"/>
<dbReference type="Ensembl" id="ENSSFAT00005043378.1">
    <property type="protein sequence ID" value="ENSSFAP00005041852.1"/>
    <property type="gene ID" value="ENSSFAG00005020770.1"/>
</dbReference>
<protein>
    <submittedName>
        <fullName evidence="2">Uncharacterized protein</fullName>
    </submittedName>
</protein>
<reference evidence="2" key="1">
    <citation type="submission" date="2025-08" db="UniProtKB">
        <authorList>
            <consortium name="Ensembl"/>
        </authorList>
    </citation>
    <scope>IDENTIFICATION</scope>
</reference>
<feature type="coiled-coil region" evidence="1">
    <location>
        <begin position="42"/>
        <end position="97"/>
    </location>
</feature>
<keyword evidence="3" id="KW-1185">Reference proteome</keyword>
<dbReference type="Proteomes" id="UP000472267">
    <property type="component" value="Unassembled WGS sequence"/>
</dbReference>
<dbReference type="PANTHER" id="PTHR31543">
    <property type="entry name" value="DYNEIN REGULATORY COMPLEX SUBUNIT 4"/>
    <property type="match status" value="1"/>
</dbReference>
<accession>A0A672IL70</accession>
<dbReference type="PANTHER" id="PTHR31543:SF0">
    <property type="entry name" value="DYNEIN REGULATORY COMPLEX SUBUNIT 4"/>
    <property type="match status" value="1"/>
</dbReference>
<name>A0A672IL70_SALFA</name>
<dbReference type="InterPro" id="IPR039308">
    <property type="entry name" value="GAS8"/>
</dbReference>
<evidence type="ECO:0000313" key="3">
    <source>
        <dbReference type="Proteomes" id="UP000472267"/>
    </source>
</evidence>
<dbReference type="GO" id="GO:0005794">
    <property type="term" value="C:Golgi apparatus"/>
    <property type="evidence" value="ECO:0007669"/>
    <property type="project" value="TreeGrafter"/>
</dbReference>
<organism evidence="2 3">
    <name type="scientific">Salarias fasciatus</name>
    <name type="common">Jewelled blenny</name>
    <name type="synonym">Blennius fasciatus</name>
    <dbReference type="NCBI Taxonomy" id="181472"/>
    <lineage>
        <taxon>Eukaryota</taxon>
        <taxon>Metazoa</taxon>
        <taxon>Chordata</taxon>
        <taxon>Craniata</taxon>
        <taxon>Vertebrata</taxon>
        <taxon>Euteleostomi</taxon>
        <taxon>Actinopterygii</taxon>
        <taxon>Neopterygii</taxon>
        <taxon>Teleostei</taxon>
        <taxon>Neoteleostei</taxon>
        <taxon>Acanthomorphata</taxon>
        <taxon>Ovalentaria</taxon>
        <taxon>Blenniimorphae</taxon>
        <taxon>Blenniiformes</taxon>
        <taxon>Blennioidei</taxon>
        <taxon>Blenniidae</taxon>
        <taxon>Salariinae</taxon>
        <taxon>Salarias</taxon>
    </lineage>
</organism>
<sequence>MSEVCGFERENLSPKCIGKKSSAVVDGLSTKHMSKDQLWEQAILLQEELARVREEKTNSKLERDKNLDLWELSKKSLEGAEAQLRNKGWEKEEAKENHCQETSIYEKKLKHIQLEQHDAVTELKLDMVTEASGFQNQHAESELELRRCIQDLKAERREKMSHNKMRLCACHGMELNKGYEHQMQDMGKISNEQMCSLITMEEKKTREELEEVDERMRLRVLEVKKENDQKLQSSSMIPFIPVATGEIHHCPQSG</sequence>
<reference evidence="2" key="2">
    <citation type="submission" date="2025-09" db="UniProtKB">
        <authorList>
            <consortium name="Ensembl"/>
        </authorList>
    </citation>
    <scope>IDENTIFICATION</scope>
</reference>
<dbReference type="GO" id="GO:0008017">
    <property type="term" value="F:microtubule binding"/>
    <property type="evidence" value="ECO:0007669"/>
    <property type="project" value="InterPro"/>
</dbReference>
<evidence type="ECO:0000313" key="2">
    <source>
        <dbReference type="Ensembl" id="ENSSFAP00005041852.1"/>
    </source>
</evidence>
<evidence type="ECO:0000256" key="1">
    <source>
        <dbReference type="SAM" id="Coils"/>
    </source>
</evidence>
<proteinExistence type="predicted"/>